<dbReference type="GO" id="GO:0042995">
    <property type="term" value="C:cell projection"/>
    <property type="evidence" value="ECO:0007669"/>
    <property type="project" value="UniProtKB-SubCell"/>
</dbReference>
<evidence type="ECO:0000256" key="4">
    <source>
        <dbReference type="ARBA" id="ARBA00022737"/>
    </source>
</evidence>
<dbReference type="GO" id="GO:0003779">
    <property type="term" value="F:actin binding"/>
    <property type="evidence" value="ECO:0007669"/>
    <property type="project" value="UniProtKB-KW"/>
</dbReference>
<dbReference type="InterPro" id="IPR036961">
    <property type="entry name" value="Kinesin_motor_dom_sf"/>
</dbReference>
<dbReference type="InterPro" id="IPR027417">
    <property type="entry name" value="P-loop_NTPase"/>
</dbReference>
<dbReference type="VEuPathDB" id="FungiDB:MELLADRAFT_35148"/>
<dbReference type="GO" id="GO:0000146">
    <property type="term" value="F:microfilament motor activity"/>
    <property type="evidence" value="ECO:0007669"/>
    <property type="project" value="TreeGrafter"/>
</dbReference>
<dbReference type="PANTHER" id="PTHR46256:SF3">
    <property type="entry name" value="MYOSIN MOTOR DOMAIN-CONTAINING PROTEIN"/>
    <property type="match status" value="1"/>
</dbReference>
<reference evidence="12" key="1">
    <citation type="journal article" date="2011" name="Proc. Natl. Acad. Sci. U.S.A.">
        <title>Obligate biotrophy features unraveled by the genomic analysis of rust fungi.</title>
        <authorList>
            <person name="Duplessis S."/>
            <person name="Cuomo C.A."/>
            <person name="Lin Y.-C."/>
            <person name="Aerts A."/>
            <person name="Tisserant E."/>
            <person name="Veneault-Fourrey C."/>
            <person name="Joly D.L."/>
            <person name="Hacquard S."/>
            <person name="Amselem J."/>
            <person name="Cantarel B.L."/>
            <person name="Chiu R."/>
            <person name="Coutinho P.M."/>
            <person name="Feau N."/>
            <person name="Field M."/>
            <person name="Frey P."/>
            <person name="Gelhaye E."/>
            <person name="Goldberg J."/>
            <person name="Grabherr M.G."/>
            <person name="Kodira C.D."/>
            <person name="Kohler A."/>
            <person name="Kuees U."/>
            <person name="Lindquist E.A."/>
            <person name="Lucas S.M."/>
            <person name="Mago R."/>
            <person name="Mauceli E."/>
            <person name="Morin E."/>
            <person name="Murat C."/>
            <person name="Pangilinan J.L."/>
            <person name="Park R."/>
            <person name="Pearson M."/>
            <person name="Quesneville H."/>
            <person name="Rouhier N."/>
            <person name="Sakthikumar S."/>
            <person name="Salamov A.A."/>
            <person name="Schmutz J."/>
            <person name="Selles B."/>
            <person name="Shapiro H."/>
            <person name="Tanguay P."/>
            <person name="Tuskan G.A."/>
            <person name="Henrissat B."/>
            <person name="Van de Peer Y."/>
            <person name="Rouze P."/>
            <person name="Ellis J.G."/>
            <person name="Dodds P.N."/>
            <person name="Schein J.E."/>
            <person name="Zhong S."/>
            <person name="Hamelin R.C."/>
            <person name="Grigoriev I.V."/>
            <person name="Szabo L.J."/>
            <person name="Martin F."/>
        </authorList>
    </citation>
    <scope>NUCLEOTIDE SEQUENCE [LARGE SCALE GENOMIC DNA]</scope>
    <source>
        <strain evidence="12">98AG31 / pathotype 3-4-7</strain>
    </source>
</reference>
<evidence type="ECO:0000313" key="11">
    <source>
        <dbReference type="EMBL" id="EGG07998.1"/>
    </source>
</evidence>
<dbReference type="InterPro" id="IPR001609">
    <property type="entry name" value="Myosin_head_motor_dom-like"/>
</dbReference>
<keyword evidence="4" id="KW-0677">Repeat</keyword>
<keyword evidence="5 9" id="KW-0518">Myosin</keyword>
<proteinExistence type="inferred from homology"/>
<dbReference type="KEGG" id="mlr:MELLADRAFT_35148"/>
<dbReference type="InterPro" id="IPR052409">
    <property type="entry name" value="Myosin-III_kinase_activity"/>
</dbReference>
<keyword evidence="9" id="KW-0009">Actin-binding</keyword>
<evidence type="ECO:0000256" key="1">
    <source>
        <dbReference type="ARBA" id="ARBA00004245"/>
    </source>
</evidence>
<dbReference type="InParanoid" id="F4RIA8"/>
<dbReference type="Gene3D" id="1.10.10.820">
    <property type="match status" value="1"/>
</dbReference>
<evidence type="ECO:0000256" key="7">
    <source>
        <dbReference type="ARBA" id="ARBA00023212"/>
    </source>
</evidence>
<feature type="non-terminal residue" evidence="11">
    <location>
        <position position="272"/>
    </location>
</feature>
<evidence type="ECO:0000313" key="12">
    <source>
        <dbReference type="Proteomes" id="UP000001072"/>
    </source>
</evidence>
<keyword evidence="7" id="KW-0206">Cytoskeleton</keyword>
<accession>F4RIA8</accession>
<dbReference type="eggNOG" id="KOG4229">
    <property type="taxonomic scope" value="Eukaryota"/>
</dbReference>
<dbReference type="RefSeq" id="XP_007408763.1">
    <property type="nucleotide sequence ID" value="XM_007408701.1"/>
</dbReference>
<dbReference type="Proteomes" id="UP000001072">
    <property type="component" value="Unassembled WGS sequence"/>
</dbReference>
<dbReference type="Pfam" id="PF00063">
    <property type="entry name" value="Myosin_head"/>
    <property type="match status" value="1"/>
</dbReference>
<feature type="domain" description="Myosin motor" evidence="10">
    <location>
        <begin position="1"/>
        <end position="272"/>
    </location>
</feature>
<dbReference type="PROSITE" id="PS51456">
    <property type="entry name" value="MYOSIN_MOTOR"/>
    <property type="match status" value="1"/>
</dbReference>
<dbReference type="GO" id="GO:0016459">
    <property type="term" value="C:myosin complex"/>
    <property type="evidence" value="ECO:0007669"/>
    <property type="project" value="UniProtKB-KW"/>
</dbReference>
<gene>
    <name evidence="11" type="ORF">MELLADRAFT_35148</name>
</gene>
<organism evidence="12">
    <name type="scientific">Melampsora larici-populina (strain 98AG31 / pathotype 3-4-7)</name>
    <name type="common">Poplar leaf rust fungus</name>
    <dbReference type="NCBI Taxonomy" id="747676"/>
    <lineage>
        <taxon>Eukaryota</taxon>
        <taxon>Fungi</taxon>
        <taxon>Dikarya</taxon>
        <taxon>Basidiomycota</taxon>
        <taxon>Pucciniomycotina</taxon>
        <taxon>Pucciniomycetes</taxon>
        <taxon>Pucciniales</taxon>
        <taxon>Melampsoraceae</taxon>
        <taxon>Melampsora</taxon>
    </lineage>
</organism>
<dbReference type="GO" id="GO:0004674">
    <property type="term" value="F:protein serine/threonine kinase activity"/>
    <property type="evidence" value="ECO:0007669"/>
    <property type="project" value="TreeGrafter"/>
</dbReference>
<comment type="subcellular location">
    <subcellularLocation>
        <location evidence="2">Cell projection</location>
    </subcellularLocation>
    <subcellularLocation>
        <location evidence="1">Cytoplasm</location>
        <location evidence="1">Cytoskeleton</location>
    </subcellularLocation>
</comment>
<dbReference type="GO" id="GO:0030832">
    <property type="term" value="P:regulation of actin filament length"/>
    <property type="evidence" value="ECO:0007669"/>
    <property type="project" value="TreeGrafter"/>
</dbReference>
<name>F4RIA8_MELLP</name>
<dbReference type="AlphaFoldDB" id="F4RIA8"/>
<evidence type="ECO:0000256" key="3">
    <source>
        <dbReference type="ARBA" id="ARBA00022490"/>
    </source>
</evidence>
<dbReference type="PANTHER" id="PTHR46256">
    <property type="entry name" value="AGAP011099-PA"/>
    <property type="match status" value="1"/>
</dbReference>
<protein>
    <recommendedName>
        <fullName evidence="10">Myosin motor domain-containing protein</fullName>
    </recommendedName>
</protein>
<dbReference type="HOGENOM" id="CLU_078968_1_0_1"/>
<evidence type="ECO:0000256" key="2">
    <source>
        <dbReference type="ARBA" id="ARBA00004316"/>
    </source>
</evidence>
<dbReference type="Gene3D" id="1.20.120.720">
    <property type="entry name" value="Myosin VI head, motor domain, U50 subdomain"/>
    <property type="match status" value="1"/>
</dbReference>
<dbReference type="GeneID" id="18927440"/>
<evidence type="ECO:0000256" key="8">
    <source>
        <dbReference type="ARBA" id="ARBA00023273"/>
    </source>
</evidence>
<dbReference type="SUPFAM" id="SSF52540">
    <property type="entry name" value="P-loop containing nucleoside triphosphate hydrolases"/>
    <property type="match status" value="1"/>
</dbReference>
<evidence type="ECO:0000256" key="6">
    <source>
        <dbReference type="ARBA" id="ARBA00023175"/>
    </source>
</evidence>
<sequence>MSLISNQLIRLSDPLGSNSPSGNAKPADKLQRQLPHFFHLLSSFTQAKTYQNPTASRISTMFEIHFDDLGQLAGAKALVFGFDKTRLRNPLRSSQDRAFDVFYQLIAGFSPNDDPSLIHLMPQPSDYQLLASSGCYRLADRPDADQMAFEDLRAAFKALGFKPKHIQSIFKLLSAILLMGNLEFDLYNSRDFQDQSCFVTDVETLAVVAGLLGVTPDDLTRILTNRVQYIRKETVTVFLRPDGARRQRDDFMNALYGILLAYVIETANHKMF</sequence>
<evidence type="ECO:0000256" key="5">
    <source>
        <dbReference type="ARBA" id="ARBA00023123"/>
    </source>
</evidence>
<comment type="caution">
    <text evidence="9">Lacks conserved residue(s) required for the propagation of feature annotation.</text>
</comment>
<dbReference type="GO" id="GO:0005524">
    <property type="term" value="F:ATP binding"/>
    <property type="evidence" value="ECO:0007669"/>
    <property type="project" value="InterPro"/>
</dbReference>
<dbReference type="OrthoDB" id="2942246at2759"/>
<dbReference type="STRING" id="747676.F4RIA8"/>
<evidence type="ECO:0000259" key="10">
    <source>
        <dbReference type="PROSITE" id="PS51456"/>
    </source>
</evidence>
<comment type="similarity">
    <text evidence="9">Belongs to the TRAFAC class myosin-kinesin ATPase superfamily. Myosin family.</text>
</comment>
<keyword evidence="6" id="KW-0505">Motor protein</keyword>
<keyword evidence="12" id="KW-1185">Reference proteome</keyword>
<dbReference type="EMBL" id="GL883102">
    <property type="protein sequence ID" value="EGG07998.1"/>
    <property type="molecule type" value="Genomic_DNA"/>
</dbReference>
<keyword evidence="8" id="KW-0966">Cell projection</keyword>
<evidence type="ECO:0000256" key="9">
    <source>
        <dbReference type="PROSITE-ProRule" id="PRU00782"/>
    </source>
</evidence>
<keyword evidence="3" id="KW-0963">Cytoplasm</keyword>
<dbReference type="Gene3D" id="3.40.850.10">
    <property type="entry name" value="Kinesin motor domain"/>
    <property type="match status" value="1"/>
</dbReference>